<dbReference type="PANTHER" id="PTHR34853:SF1">
    <property type="entry name" value="LIPASE 5"/>
    <property type="match status" value="1"/>
</dbReference>
<feature type="region of interest" description="Disordered" evidence="1">
    <location>
        <begin position="1"/>
        <end position="21"/>
    </location>
</feature>
<dbReference type="PANTHER" id="PTHR34853">
    <property type="match status" value="1"/>
</dbReference>
<feature type="chain" id="PRO_5045550631" evidence="2">
    <location>
        <begin position="48"/>
        <end position="451"/>
    </location>
</feature>
<dbReference type="InterPro" id="IPR029058">
    <property type="entry name" value="AB_hydrolase_fold"/>
</dbReference>
<reference evidence="4" key="1">
    <citation type="journal article" date="2019" name="Int. J. Syst. Evol. Microbiol.">
        <title>The Global Catalogue of Microorganisms (GCM) 10K type strain sequencing project: providing services to taxonomists for standard genome sequencing and annotation.</title>
        <authorList>
            <consortium name="The Broad Institute Genomics Platform"/>
            <consortium name="The Broad Institute Genome Sequencing Center for Infectious Disease"/>
            <person name="Wu L."/>
            <person name="Ma J."/>
        </authorList>
    </citation>
    <scope>NUCLEOTIDE SEQUENCE [LARGE SCALE GENOMIC DNA]</scope>
    <source>
        <strain evidence="4">KCTC 19466</strain>
    </source>
</reference>
<accession>A0ABQ3G9Z2</accession>
<keyword evidence="2" id="KW-0732">Signal</keyword>
<dbReference type="EMBL" id="BMXK01000001">
    <property type="protein sequence ID" value="GHC99236.1"/>
    <property type="molecule type" value="Genomic_DNA"/>
</dbReference>
<proteinExistence type="predicted"/>
<dbReference type="Gene3D" id="1.10.260.130">
    <property type="match status" value="1"/>
</dbReference>
<dbReference type="SUPFAM" id="SSF53474">
    <property type="entry name" value="alpha/beta-Hydrolases"/>
    <property type="match status" value="1"/>
</dbReference>
<dbReference type="Proteomes" id="UP000642819">
    <property type="component" value="Unassembled WGS sequence"/>
</dbReference>
<feature type="signal peptide" evidence="2">
    <location>
        <begin position="1"/>
        <end position="47"/>
    </location>
</feature>
<dbReference type="InterPro" id="IPR005152">
    <property type="entry name" value="Lipase_secreted"/>
</dbReference>
<sequence>MTRFETRAPDRAPVRSGGGASARRLSISLTAVLAAAALVAAAGPAQATADPDDQQAVTGEDLQREAALEKLARSVDGDFYLPPSTLPDEDGAVIRSEPAEFYLDPVRLIEPDATVTRIMYASTDAHGDPMAVTGTVLVPEKAWRGPGDRPVVGYAAGTQGAGDHCAPSRQMAIGQEYEGPMVTALLEAGYALALTDYQGLGTPGAHSYMVRAAQGHAVLDSVRAAQNLGLTGIDAGNPVALVGYSQGGGASAAAAELAPDYAPDLNLKGAYAGAVPGDLQQVAAKIDSSLYTVFLLFALSALDAQYPVDLDSVLNDAGRQRLADASEACVVDGLAGHAFVDTSTLTSTGESFTDLVEREPFAPVLAEQRIGAGRAPAVPVLLSHSVLDDVIPYRAGRGVAERWCASGAVVSWETTVAPTHVGGYAAAVPRAMLFLEARFAGVPAFSSCWRL</sequence>
<organism evidence="3 4">
    <name type="scientific">Zhihengliuella salsuginis</name>
    <dbReference type="NCBI Taxonomy" id="578222"/>
    <lineage>
        <taxon>Bacteria</taxon>
        <taxon>Bacillati</taxon>
        <taxon>Actinomycetota</taxon>
        <taxon>Actinomycetes</taxon>
        <taxon>Micrococcales</taxon>
        <taxon>Micrococcaceae</taxon>
        <taxon>Zhihengliuella</taxon>
    </lineage>
</organism>
<dbReference type="PIRSF" id="PIRSF029171">
    <property type="entry name" value="Esterase_LipA"/>
    <property type="match status" value="1"/>
</dbReference>
<evidence type="ECO:0000256" key="2">
    <source>
        <dbReference type="SAM" id="SignalP"/>
    </source>
</evidence>
<name>A0ABQ3G9Z2_9MICC</name>
<keyword evidence="4" id="KW-1185">Reference proteome</keyword>
<protein>
    <submittedName>
        <fullName evidence="3">Lipase</fullName>
    </submittedName>
</protein>
<evidence type="ECO:0000313" key="4">
    <source>
        <dbReference type="Proteomes" id="UP000642819"/>
    </source>
</evidence>
<gene>
    <name evidence="3" type="ORF">GCM10008096_01170</name>
</gene>
<feature type="compositionally biased region" description="Basic and acidic residues" evidence="1">
    <location>
        <begin position="1"/>
        <end position="13"/>
    </location>
</feature>
<dbReference type="Gene3D" id="3.40.50.1820">
    <property type="entry name" value="alpha/beta hydrolase"/>
    <property type="match status" value="1"/>
</dbReference>
<dbReference type="RefSeq" id="WP_189348165.1">
    <property type="nucleotide sequence ID" value="NZ_BMXK01000001.1"/>
</dbReference>
<comment type="caution">
    <text evidence="3">The sequence shown here is derived from an EMBL/GenBank/DDBJ whole genome shotgun (WGS) entry which is preliminary data.</text>
</comment>
<evidence type="ECO:0000256" key="1">
    <source>
        <dbReference type="SAM" id="MobiDB-lite"/>
    </source>
</evidence>
<evidence type="ECO:0000313" key="3">
    <source>
        <dbReference type="EMBL" id="GHC99236.1"/>
    </source>
</evidence>
<dbReference type="Pfam" id="PF03583">
    <property type="entry name" value="LIP"/>
    <property type="match status" value="1"/>
</dbReference>